<dbReference type="EMBL" id="BKCJ010009363">
    <property type="protein sequence ID" value="GEU86605.1"/>
    <property type="molecule type" value="Genomic_DNA"/>
</dbReference>
<accession>A0A6L2NPT5</accession>
<evidence type="ECO:0000313" key="1">
    <source>
        <dbReference type="EMBL" id="GEU86605.1"/>
    </source>
</evidence>
<gene>
    <name evidence="1" type="ORF">Tci_058583</name>
</gene>
<reference evidence="1" key="1">
    <citation type="journal article" date="2019" name="Sci. Rep.">
        <title>Draft genome of Tanacetum cinerariifolium, the natural source of mosquito coil.</title>
        <authorList>
            <person name="Yamashiro T."/>
            <person name="Shiraishi A."/>
            <person name="Satake H."/>
            <person name="Nakayama K."/>
        </authorList>
    </citation>
    <scope>NUCLEOTIDE SEQUENCE</scope>
</reference>
<name>A0A6L2NPT5_TANCI</name>
<proteinExistence type="predicted"/>
<sequence>MMTKPTMAEYIAINRINYRSGSEEKGKIKLKGRFLTELRKYAFSGTNGEDEIEHIGKFLKVVDSLNVPNVTHDRLRLNVFLISLTGAASGDDEEFEWTNLEDMESIEGDKVPKVFIETNVFQFKTPLCKPFKEFNSLFQIDVDALTYDIPGIKTYDEFKDEWMNE</sequence>
<comment type="caution">
    <text evidence="1">The sequence shown here is derived from an EMBL/GenBank/DDBJ whole genome shotgun (WGS) entry which is preliminary data.</text>
</comment>
<organism evidence="1">
    <name type="scientific">Tanacetum cinerariifolium</name>
    <name type="common">Dalmatian daisy</name>
    <name type="synonym">Chrysanthemum cinerariifolium</name>
    <dbReference type="NCBI Taxonomy" id="118510"/>
    <lineage>
        <taxon>Eukaryota</taxon>
        <taxon>Viridiplantae</taxon>
        <taxon>Streptophyta</taxon>
        <taxon>Embryophyta</taxon>
        <taxon>Tracheophyta</taxon>
        <taxon>Spermatophyta</taxon>
        <taxon>Magnoliopsida</taxon>
        <taxon>eudicotyledons</taxon>
        <taxon>Gunneridae</taxon>
        <taxon>Pentapetalae</taxon>
        <taxon>asterids</taxon>
        <taxon>campanulids</taxon>
        <taxon>Asterales</taxon>
        <taxon>Asteraceae</taxon>
        <taxon>Asteroideae</taxon>
        <taxon>Anthemideae</taxon>
        <taxon>Anthemidinae</taxon>
        <taxon>Tanacetum</taxon>
    </lineage>
</organism>
<dbReference type="AlphaFoldDB" id="A0A6L2NPT5"/>
<protein>
    <submittedName>
        <fullName evidence="1">Uncharacterized protein</fullName>
    </submittedName>
</protein>